<evidence type="ECO:0000313" key="3">
    <source>
        <dbReference type="Proteomes" id="UP000092666"/>
    </source>
</evidence>
<reference evidence="3" key="2">
    <citation type="submission" date="2013-12" db="EMBL/GenBank/DDBJ databases">
        <title>Evolution of pathogenesis and genome organization in the Tremellales.</title>
        <authorList>
            <person name="Cuomo C."/>
            <person name="Litvintseva A."/>
            <person name="Heitman J."/>
            <person name="Chen Y."/>
            <person name="Sun S."/>
            <person name="Springer D."/>
            <person name="Dromer F."/>
            <person name="Young S."/>
            <person name="Zeng Q."/>
            <person name="Chapman S."/>
            <person name="Gujja S."/>
            <person name="Saif S."/>
            <person name="Birren B."/>
        </authorList>
    </citation>
    <scope>NUCLEOTIDE SEQUENCE [LARGE SCALE GENOMIC DNA]</scope>
    <source>
        <strain evidence="3">BCC8398</strain>
    </source>
</reference>
<name>A0A1B9GNI5_9TREE</name>
<feature type="coiled-coil region" evidence="1">
    <location>
        <begin position="109"/>
        <end position="140"/>
    </location>
</feature>
<accession>A0A1B9GNI5</accession>
<proteinExistence type="predicted"/>
<gene>
    <name evidence="2" type="ORF">I316_05747</name>
</gene>
<organism evidence="2 3">
    <name type="scientific">Kwoniella heveanensis BCC8398</name>
    <dbReference type="NCBI Taxonomy" id="1296120"/>
    <lineage>
        <taxon>Eukaryota</taxon>
        <taxon>Fungi</taxon>
        <taxon>Dikarya</taxon>
        <taxon>Basidiomycota</taxon>
        <taxon>Agaricomycotina</taxon>
        <taxon>Tremellomycetes</taxon>
        <taxon>Tremellales</taxon>
        <taxon>Cryptococcaceae</taxon>
        <taxon>Kwoniella</taxon>
    </lineage>
</organism>
<reference evidence="2 3" key="1">
    <citation type="submission" date="2013-07" db="EMBL/GenBank/DDBJ databases">
        <title>The Genome Sequence of Cryptococcus heveanensis BCC8398.</title>
        <authorList>
            <consortium name="The Broad Institute Genome Sequencing Platform"/>
            <person name="Cuomo C."/>
            <person name="Litvintseva A."/>
            <person name="Chen Y."/>
            <person name="Heitman J."/>
            <person name="Sun S."/>
            <person name="Springer D."/>
            <person name="Dromer F."/>
            <person name="Young S.K."/>
            <person name="Zeng Q."/>
            <person name="Gargeya S."/>
            <person name="Fitzgerald M."/>
            <person name="Abouelleil A."/>
            <person name="Alvarado L."/>
            <person name="Berlin A.M."/>
            <person name="Chapman S.B."/>
            <person name="Dewar J."/>
            <person name="Goldberg J."/>
            <person name="Griggs A."/>
            <person name="Gujja S."/>
            <person name="Hansen M."/>
            <person name="Howarth C."/>
            <person name="Imamovic A."/>
            <person name="Larimer J."/>
            <person name="McCowan C."/>
            <person name="Murphy C."/>
            <person name="Pearson M."/>
            <person name="Priest M."/>
            <person name="Roberts A."/>
            <person name="Saif S."/>
            <person name="Shea T."/>
            <person name="Sykes S."/>
            <person name="Wortman J."/>
            <person name="Nusbaum C."/>
            <person name="Birren B."/>
        </authorList>
    </citation>
    <scope>NUCLEOTIDE SEQUENCE [LARGE SCALE GENOMIC DNA]</scope>
    <source>
        <strain evidence="2 3">BCC8398</strain>
    </source>
</reference>
<dbReference type="Proteomes" id="UP000092666">
    <property type="component" value="Unassembled WGS sequence"/>
</dbReference>
<keyword evidence="1" id="KW-0175">Coiled coil</keyword>
<evidence type="ECO:0000313" key="2">
    <source>
        <dbReference type="EMBL" id="OCF32567.1"/>
    </source>
</evidence>
<dbReference type="AlphaFoldDB" id="A0A1B9GNI5"/>
<keyword evidence="3" id="KW-1185">Reference proteome</keyword>
<evidence type="ECO:0000256" key="1">
    <source>
        <dbReference type="SAM" id="Coils"/>
    </source>
</evidence>
<sequence>MSAQVPSELKDLLDLISEGSDDLRVLVDSDEVYLPVEPGTFAQWCVICDRAARHYRENGQQDQVGIVSAFWRVLIESSLQISVPRFDFNLVREQIKAEIKAETKEEIKVEVKEEVKHELKEELKAELKDEIKDEIRAELNGE</sequence>
<protein>
    <submittedName>
        <fullName evidence="2">Uncharacterized protein</fullName>
    </submittedName>
</protein>
<dbReference type="EMBL" id="KI669507">
    <property type="protein sequence ID" value="OCF32567.1"/>
    <property type="molecule type" value="Genomic_DNA"/>
</dbReference>